<comment type="subcellular location">
    <subcellularLocation>
        <location evidence="1">Nucleus</location>
    </subcellularLocation>
</comment>
<keyword evidence="11" id="KW-1133">Transmembrane helix</keyword>
<keyword evidence="5" id="KW-0862">Zinc</keyword>
<feature type="transmembrane region" description="Helical" evidence="11">
    <location>
        <begin position="187"/>
        <end position="208"/>
    </location>
</feature>
<dbReference type="PANTHER" id="PTHR45805">
    <property type="entry name" value="NUCLEAR HORMONE RECEPTOR HR3-RELATED"/>
    <property type="match status" value="1"/>
</dbReference>
<evidence type="ECO:0000256" key="9">
    <source>
        <dbReference type="ARBA" id="ARBA00023170"/>
    </source>
</evidence>
<accession>A0A2T7PSB5</accession>
<dbReference type="GO" id="GO:0000978">
    <property type="term" value="F:RNA polymerase II cis-regulatory region sequence-specific DNA binding"/>
    <property type="evidence" value="ECO:0007669"/>
    <property type="project" value="TreeGrafter"/>
</dbReference>
<dbReference type="Pfam" id="PF00104">
    <property type="entry name" value="Hormone_recep"/>
    <property type="match status" value="1"/>
</dbReference>
<evidence type="ECO:0000256" key="6">
    <source>
        <dbReference type="ARBA" id="ARBA00023015"/>
    </source>
</evidence>
<feature type="region of interest" description="Disordered" evidence="10">
    <location>
        <begin position="252"/>
        <end position="301"/>
    </location>
</feature>
<dbReference type="PANTHER" id="PTHR45805:SF2">
    <property type="entry name" value="NUCLEAR HORMONE RECEPTOR HR3-RELATED"/>
    <property type="match status" value="1"/>
</dbReference>
<keyword evidence="6" id="KW-0805">Transcription regulation</keyword>
<sequence>MVQWNRHLSYACASHGVACREKDATTFFTDSHLTKQLAVSLLVVVQFPEINMSSISFAGGESWEWGKGEGEGKIVKCVHTRTEFSIESCAAEGYAYIRNPFPALSVFTFAVPKAFGSWEQKACLDGAQSGAAEKCCPVAVKEVLLQAGGRYAHPPPATRWTRMWLLLRASSFSINMCTADFLRAQEYALWLSISIIAFLHITAAIRTVKFGRMSKKQREKVEDEAKMVKAARMNGIANPQYPYTTNGYTFPMDNTPQADYSPPSSSGSAGLPSNNNGSLSNSSVGALPYQTTVTSPTTSPPHPVALVRAVDLMDPVTLGNAISEAHLRTCLYTNEQIEALKQQSVAQEVVEAYRSMNHRQLWVELADKITMAVQHIIEFAKMIPGFMDLSQDDQIMLLKAGSFELALLQACRVFEPLTNRIIFGDHFLPLEVFSNLNDDEKKLMSRIFEFIKSIQSMAITETEMALLSALILISADRPGVKEVQDIQKLHEKILAALKIEIGNNHTDDQEILARFVMQATVLRTLSNHHIHILNRFKESAPDVDFPALHKELFSIDTPEGS</sequence>
<evidence type="ECO:0000256" key="10">
    <source>
        <dbReference type="SAM" id="MobiDB-lite"/>
    </source>
</evidence>
<keyword evidence="7" id="KW-0238">DNA-binding</keyword>
<comment type="similarity">
    <text evidence="2">Belongs to the nuclear hormone receptor family. NR1 subfamily.</text>
</comment>
<dbReference type="PROSITE" id="PS51843">
    <property type="entry name" value="NR_LBD"/>
    <property type="match status" value="1"/>
</dbReference>
<feature type="domain" description="NR LBD" evidence="12">
    <location>
        <begin position="314"/>
        <end position="555"/>
    </location>
</feature>
<keyword evidence="9" id="KW-0675">Receptor</keyword>
<evidence type="ECO:0000256" key="3">
    <source>
        <dbReference type="ARBA" id="ARBA00022723"/>
    </source>
</evidence>
<evidence type="ECO:0000259" key="12">
    <source>
        <dbReference type="PROSITE" id="PS51843"/>
    </source>
</evidence>
<evidence type="ECO:0000313" key="14">
    <source>
        <dbReference type="Proteomes" id="UP000245119"/>
    </source>
</evidence>
<dbReference type="Proteomes" id="UP000245119">
    <property type="component" value="Linkage Group LG2"/>
</dbReference>
<evidence type="ECO:0000256" key="5">
    <source>
        <dbReference type="ARBA" id="ARBA00022833"/>
    </source>
</evidence>
<comment type="caution">
    <text evidence="13">The sequence shown here is derived from an EMBL/GenBank/DDBJ whole genome shotgun (WGS) entry which is preliminary data.</text>
</comment>
<name>A0A2T7PSB5_POMCA</name>
<dbReference type="EMBL" id="PZQS01000002">
    <property type="protein sequence ID" value="PVD36322.1"/>
    <property type="molecule type" value="Genomic_DNA"/>
</dbReference>
<dbReference type="InterPro" id="IPR000536">
    <property type="entry name" value="Nucl_hrmn_rcpt_lig-bd"/>
</dbReference>
<dbReference type="PRINTS" id="PR00546">
    <property type="entry name" value="THYROIDHORMR"/>
</dbReference>
<evidence type="ECO:0000256" key="4">
    <source>
        <dbReference type="ARBA" id="ARBA00022771"/>
    </source>
</evidence>
<dbReference type="GO" id="GO:0005634">
    <property type="term" value="C:nucleus"/>
    <property type="evidence" value="ECO:0007669"/>
    <property type="project" value="UniProtKB-SubCell"/>
</dbReference>
<keyword evidence="3" id="KW-0479">Metal-binding</keyword>
<evidence type="ECO:0000256" key="8">
    <source>
        <dbReference type="ARBA" id="ARBA00023163"/>
    </source>
</evidence>
<keyword evidence="8" id="KW-0804">Transcription</keyword>
<keyword evidence="11" id="KW-0812">Transmembrane</keyword>
<dbReference type="OrthoDB" id="5771769at2759"/>
<gene>
    <name evidence="13" type="ORF">C0Q70_03301</name>
</gene>
<dbReference type="InterPro" id="IPR001723">
    <property type="entry name" value="Nuclear_hrmn_rcpt"/>
</dbReference>
<dbReference type="SMART" id="SM00430">
    <property type="entry name" value="HOLI"/>
    <property type="match status" value="1"/>
</dbReference>
<evidence type="ECO:0000256" key="1">
    <source>
        <dbReference type="ARBA" id="ARBA00004123"/>
    </source>
</evidence>
<dbReference type="PRINTS" id="PR00398">
    <property type="entry name" value="STRDHORMONER"/>
</dbReference>
<evidence type="ECO:0000313" key="13">
    <source>
        <dbReference type="EMBL" id="PVD36322.1"/>
    </source>
</evidence>
<dbReference type="Gene3D" id="1.10.565.10">
    <property type="entry name" value="Retinoid X Receptor"/>
    <property type="match status" value="1"/>
</dbReference>
<evidence type="ECO:0000256" key="11">
    <source>
        <dbReference type="SAM" id="Phobius"/>
    </source>
</evidence>
<dbReference type="InterPro" id="IPR001728">
    <property type="entry name" value="ThyrH_rcpt"/>
</dbReference>
<evidence type="ECO:0000256" key="2">
    <source>
        <dbReference type="ARBA" id="ARBA00008092"/>
    </source>
</evidence>
<organism evidence="13 14">
    <name type="scientific">Pomacea canaliculata</name>
    <name type="common">Golden apple snail</name>
    <dbReference type="NCBI Taxonomy" id="400727"/>
    <lineage>
        <taxon>Eukaryota</taxon>
        <taxon>Metazoa</taxon>
        <taxon>Spiralia</taxon>
        <taxon>Lophotrochozoa</taxon>
        <taxon>Mollusca</taxon>
        <taxon>Gastropoda</taxon>
        <taxon>Caenogastropoda</taxon>
        <taxon>Architaenioglossa</taxon>
        <taxon>Ampullarioidea</taxon>
        <taxon>Ampullariidae</taxon>
        <taxon>Pomacea</taxon>
    </lineage>
</organism>
<proteinExistence type="inferred from homology"/>
<dbReference type="GO" id="GO:0004879">
    <property type="term" value="F:nuclear receptor activity"/>
    <property type="evidence" value="ECO:0007669"/>
    <property type="project" value="InterPro"/>
</dbReference>
<reference evidence="13 14" key="1">
    <citation type="submission" date="2018-04" db="EMBL/GenBank/DDBJ databases">
        <title>The genome of golden apple snail Pomacea canaliculata provides insight into stress tolerance and invasive adaptation.</title>
        <authorList>
            <person name="Liu C."/>
            <person name="Liu B."/>
            <person name="Ren Y."/>
            <person name="Zhang Y."/>
            <person name="Wang H."/>
            <person name="Li S."/>
            <person name="Jiang F."/>
            <person name="Yin L."/>
            <person name="Zhang G."/>
            <person name="Qian W."/>
            <person name="Fan W."/>
        </authorList>
    </citation>
    <scope>NUCLEOTIDE SEQUENCE [LARGE SCALE GENOMIC DNA]</scope>
    <source>
        <strain evidence="13">SZHN2017</strain>
        <tissue evidence="13">Muscle</tissue>
    </source>
</reference>
<dbReference type="STRING" id="400727.A0A2T7PSB5"/>
<dbReference type="SUPFAM" id="SSF48508">
    <property type="entry name" value="Nuclear receptor ligand-binding domain"/>
    <property type="match status" value="1"/>
</dbReference>
<dbReference type="GO" id="GO:0008270">
    <property type="term" value="F:zinc ion binding"/>
    <property type="evidence" value="ECO:0007669"/>
    <property type="project" value="UniProtKB-KW"/>
</dbReference>
<keyword evidence="4" id="KW-0863">Zinc-finger</keyword>
<protein>
    <recommendedName>
        <fullName evidence="12">NR LBD domain-containing protein</fullName>
    </recommendedName>
</protein>
<keyword evidence="11" id="KW-0472">Membrane</keyword>
<dbReference type="AlphaFoldDB" id="A0A2T7PSB5"/>
<evidence type="ECO:0000256" key="7">
    <source>
        <dbReference type="ARBA" id="ARBA00023125"/>
    </source>
</evidence>
<keyword evidence="14" id="KW-1185">Reference proteome</keyword>
<feature type="compositionally biased region" description="Low complexity" evidence="10">
    <location>
        <begin position="261"/>
        <end position="297"/>
    </location>
</feature>
<dbReference type="InterPro" id="IPR035500">
    <property type="entry name" value="NHR-like_dom_sf"/>
</dbReference>